<feature type="transmembrane region" description="Helical" evidence="8">
    <location>
        <begin position="371"/>
        <end position="393"/>
    </location>
</feature>
<dbReference type="GO" id="GO:0005886">
    <property type="term" value="C:plasma membrane"/>
    <property type="evidence" value="ECO:0007669"/>
    <property type="project" value="UniProtKB-SubCell"/>
</dbReference>
<feature type="transmembrane region" description="Helical" evidence="8">
    <location>
        <begin position="34"/>
        <end position="56"/>
    </location>
</feature>
<evidence type="ECO:0000259" key="9">
    <source>
        <dbReference type="Pfam" id="PF00361"/>
    </source>
</evidence>
<keyword evidence="3" id="KW-1003">Cell membrane</keyword>
<evidence type="ECO:0000256" key="6">
    <source>
        <dbReference type="ARBA" id="ARBA00023136"/>
    </source>
</evidence>
<dbReference type="RefSeq" id="WP_073377713.1">
    <property type="nucleotide sequence ID" value="NZ_FQXS01000022.1"/>
</dbReference>
<evidence type="ECO:0000313" key="10">
    <source>
        <dbReference type="EMBL" id="SHI02556.1"/>
    </source>
</evidence>
<accession>A0A1M5XS28</accession>
<reference evidence="10 11" key="1">
    <citation type="submission" date="2016-11" db="EMBL/GenBank/DDBJ databases">
        <authorList>
            <person name="Jaros S."/>
            <person name="Januszkiewicz K."/>
            <person name="Wedrychowicz H."/>
        </authorList>
    </citation>
    <scope>NUCLEOTIDE SEQUENCE [LARGE SCALE GENOMIC DNA]</scope>
    <source>
        <strain evidence="10 11">DSM 9705</strain>
    </source>
</reference>
<dbReference type="GO" id="GO:0042773">
    <property type="term" value="P:ATP synthesis coupled electron transport"/>
    <property type="evidence" value="ECO:0007669"/>
    <property type="project" value="InterPro"/>
</dbReference>
<feature type="transmembrane region" description="Helical" evidence="8">
    <location>
        <begin position="132"/>
        <end position="150"/>
    </location>
</feature>
<feature type="transmembrane region" description="Helical" evidence="8">
    <location>
        <begin position="236"/>
        <end position="257"/>
    </location>
</feature>
<dbReference type="OrthoDB" id="9781596at2"/>
<dbReference type="GO" id="GO:0008137">
    <property type="term" value="F:NADH dehydrogenase (ubiquinone) activity"/>
    <property type="evidence" value="ECO:0007669"/>
    <property type="project" value="InterPro"/>
</dbReference>
<dbReference type="AlphaFoldDB" id="A0A1M5XS28"/>
<evidence type="ECO:0000256" key="2">
    <source>
        <dbReference type="ARBA" id="ARBA00005346"/>
    </source>
</evidence>
<dbReference type="PANTHER" id="PTHR42703">
    <property type="entry name" value="NADH DEHYDROGENASE"/>
    <property type="match status" value="1"/>
</dbReference>
<dbReference type="InterPro" id="IPR003918">
    <property type="entry name" value="NADH_UbQ_OxRdtase"/>
</dbReference>
<keyword evidence="6 8" id="KW-0472">Membrane</keyword>
<feature type="transmembrane region" description="Helical" evidence="8">
    <location>
        <begin position="405"/>
        <end position="427"/>
    </location>
</feature>
<sequence>MNQLLILPILLPLATAILAALARDRPRAAQGIALAGAALHLAGCATLFILIVRIGVTALWLGNWPAPFGICLVADYLSVIMVLITATIHTAVTVYACRDITAEQVSSGFHSLLGILTGAICGAFLTGDLFNLYVWFEVMLMASFGLLVMGHRPCQLTGAVKYVTINLVSTLLFITAIGLIYGLTGTLNMADLHGKIALVGDDALLTAAAMLLMVAFAIKAALFPLFFWLPASYHTVPVAVSAYFAGMLSKVGIYALLRLFTLVFSSTAAITHSTLAVIAGLTMLFGVIGAATQMEVRRILSFHIISQVGYMALGIALLTPLALAGAIVYLVHHIIVKANLFLVSGLIRQGGGTLHLPRIGGFYSRHGLVTIAFFIPAFALAGFPPLSGFWAKLVIIKAALEIQHYTLAIVAALVGLLTVLSMAKIWTEVFWKPAPAVQHEQKTDVRFSPWLLAPVLVLALTTVLLGLAMEPLLQFALTAADQLLDPRDYVRAVLGGTP</sequence>
<protein>
    <submittedName>
        <fullName evidence="10">Multisubunit sodium/proton antiporter, MrpD subunit</fullName>
    </submittedName>
</protein>
<dbReference type="Pfam" id="PF00361">
    <property type="entry name" value="Proton_antipo_M"/>
    <property type="match status" value="1"/>
</dbReference>
<name>A0A1M5XS28_9BACT</name>
<evidence type="ECO:0000256" key="8">
    <source>
        <dbReference type="SAM" id="Phobius"/>
    </source>
</evidence>
<evidence type="ECO:0000256" key="1">
    <source>
        <dbReference type="ARBA" id="ARBA00004651"/>
    </source>
</evidence>
<evidence type="ECO:0000256" key="7">
    <source>
        <dbReference type="RuleBase" id="RU000320"/>
    </source>
</evidence>
<feature type="transmembrane region" description="Helical" evidence="8">
    <location>
        <begin position="269"/>
        <end position="291"/>
    </location>
</feature>
<evidence type="ECO:0000313" key="11">
    <source>
        <dbReference type="Proteomes" id="UP000184139"/>
    </source>
</evidence>
<proteinExistence type="inferred from homology"/>
<dbReference type="InterPro" id="IPR001750">
    <property type="entry name" value="ND/Mrp_TM"/>
</dbReference>
<dbReference type="STRING" id="1121409.SAMN02745124_03311"/>
<feature type="transmembrane region" description="Helical" evidence="8">
    <location>
        <begin position="109"/>
        <end position="126"/>
    </location>
</feature>
<feature type="transmembrane region" description="Helical" evidence="8">
    <location>
        <begin position="6"/>
        <end position="22"/>
    </location>
</feature>
<feature type="transmembrane region" description="Helical" evidence="8">
    <location>
        <begin position="162"/>
        <end position="183"/>
    </location>
</feature>
<comment type="subcellular location">
    <subcellularLocation>
        <location evidence="1">Cell membrane</location>
        <topology evidence="1">Multi-pass membrane protein</topology>
    </subcellularLocation>
    <subcellularLocation>
        <location evidence="7">Membrane</location>
        <topology evidence="7">Multi-pass membrane protein</topology>
    </subcellularLocation>
</comment>
<evidence type="ECO:0000256" key="3">
    <source>
        <dbReference type="ARBA" id="ARBA00022475"/>
    </source>
</evidence>
<evidence type="ECO:0000256" key="5">
    <source>
        <dbReference type="ARBA" id="ARBA00022989"/>
    </source>
</evidence>
<keyword evidence="4 7" id="KW-0812">Transmembrane</keyword>
<dbReference type="Proteomes" id="UP000184139">
    <property type="component" value="Unassembled WGS sequence"/>
</dbReference>
<evidence type="ECO:0000256" key="4">
    <source>
        <dbReference type="ARBA" id="ARBA00022692"/>
    </source>
</evidence>
<feature type="domain" description="NADH:quinone oxidoreductase/Mrp antiporter transmembrane" evidence="9">
    <location>
        <begin position="127"/>
        <end position="414"/>
    </location>
</feature>
<dbReference type="PRINTS" id="PR01437">
    <property type="entry name" value="NUOXDRDTASE4"/>
</dbReference>
<feature type="transmembrane region" description="Helical" evidence="8">
    <location>
        <begin position="447"/>
        <end position="468"/>
    </location>
</feature>
<feature type="transmembrane region" description="Helical" evidence="8">
    <location>
        <begin position="203"/>
        <end position="229"/>
    </location>
</feature>
<feature type="transmembrane region" description="Helical" evidence="8">
    <location>
        <begin position="76"/>
        <end position="97"/>
    </location>
</feature>
<keyword evidence="5 8" id="KW-1133">Transmembrane helix</keyword>
<dbReference type="PANTHER" id="PTHR42703:SF1">
    <property type="entry name" value="NA(+)_H(+) ANTIPORTER SUBUNIT D1"/>
    <property type="match status" value="1"/>
</dbReference>
<gene>
    <name evidence="10" type="ORF">SAMN02745124_03311</name>
</gene>
<dbReference type="EMBL" id="FQXS01000022">
    <property type="protein sequence ID" value="SHI02556.1"/>
    <property type="molecule type" value="Genomic_DNA"/>
</dbReference>
<organism evidence="10 11">
    <name type="scientific">Desulfofustis glycolicus DSM 9705</name>
    <dbReference type="NCBI Taxonomy" id="1121409"/>
    <lineage>
        <taxon>Bacteria</taxon>
        <taxon>Pseudomonadati</taxon>
        <taxon>Thermodesulfobacteriota</taxon>
        <taxon>Desulfobulbia</taxon>
        <taxon>Desulfobulbales</taxon>
        <taxon>Desulfocapsaceae</taxon>
        <taxon>Desulfofustis</taxon>
    </lineage>
</organism>
<keyword evidence="11" id="KW-1185">Reference proteome</keyword>
<dbReference type="InterPro" id="IPR050586">
    <property type="entry name" value="CPA3_Na-H_Antiporter_D"/>
</dbReference>
<comment type="similarity">
    <text evidence="2">Belongs to the CPA3 antiporters (TC 2.A.63) subunit D family.</text>
</comment>